<evidence type="ECO:0000313" key="3">
    <source>
        <dbReference type="EMBL" id="KAL1496385.1"/>
    </source>
</evidence>
<feature type="region of interest" description="Disordered" evidence="1">
    <location>
        <begin position="232"/>
        <end position="266"/>
    </location>
</feature>
<keyword evidence="4" id="KW-1185">Reference proteome</keyword>
<protein>
    <submittedName>
        <fullName evidence="3">Uncharacterized protein</fullName>
    </submittedName>
</protein>
<evidence type="ECO:0000256" key="2">
    <source>
        <dbReference type="SAM" id="SignalP"/>
    </source>
</evidence>
<feature type="chain" id="PRO_5044217536" evidence="2">
    <location>
        <begin position="28"/>
        <end position="266"/>
    </location>
</feature>
<evidence type="ECO:0000256" key="1">
    <source>
        <dbReference type="SAM" id="MobiDB-lite"/>
    </source>
</evidence>
<dbReference type="AlphaFoldDB" id="A0AB34IFY0"/>
<reference evidence="3 4" key="1">
    <citation type="journal article" date="2024" name="Science">
        <title>Giant polyketide synthase enzymes in the biosynthesis of giant marine polyether toxins.</title>
        <authorList>
            <person name="Fallon T.R."/>
            <person name="Shende V.V."/>
            <person name="Wierzbicki I.H."/>
            <person name="Pendleton A.L."/>
            <person name="Watervoot N.F."/>
            <person name="Auber R.P."/>
            <person name="Gonzalez D.J."/>
            <person name="Wisecaver J.H."/>
            <person name="Moore B.S."/>
        </authorList>
    </citation>
    <scope>NUCLEOTIDE SEQUENCE [LARGE SCALE GENOMIC DNA]</scope>
    <source>
        <strain evidence="3 4">12B1</strain>
    </source>
</reference>
<keyword evidence="2" id="KW-0732">Signal</keyword>
<dbReference type="EMBL" id="JBGBPQ010000029">
    <property type="protein sequence ID" value="KAL1496385.1"/>
    <property type="molecule type" value="Genomic_DNA"/>
</dbReference>
<feature type="signal peptide" evidence="2">
    <location>
        <begin position="1"/>
        <end position="27"/>
    </location>
</feature>
<comment type="caution">
    <text evidence="3">The sequence shown here is derived from an EMBL/GenBank/DDBJ whole genome shotgun (WGS) entry which is preliminary data.</text>
</comment>
<organism evidence="3 4">
    <name type="scientific">Prymnesium parvum</name>
    <name type="common">Toxic golden alga</name>
    <dbReference type="NCBI Taxonomy" id="97485"/>
    <lineage>
        <taxon>Eukaryota</taxon>
        <taxon>Haptista</taxon>
        <taxon>Haptophyta</taxon>
        <taxon>Prymnesiophyceae</taxon>
        <taxon>Prymnesiales</taxon>
        <taxon>Prymnesiaceae</taxon>
        <taxon>Prymnesium</taxon>
    </lineage>
</organism>
<gene>
    <name evidence="3" type="ORF">AB1Y20_016340</name>
</gene>
<sequence length="266" mass="28052">MRLALLVRPLQLLARALTLVVFTGARGVGQLIGRCVSAGSRLAAAPDGGAAAAASLPVAMRWLSFFTHPVFGTPLAAVAVSWLARSARRSLAQSWRAQPAVSPQGKGGALGRRIRVTLARFQPEPTARGWRTELAAGSEMHHIVQKAYNSTRRRNGNSSAAEGQLERAEALKGSHPFPFGTPEPTINASTPLHEVRGVRSALHESPSASGARADLALTAAAIFLFFGASSASTSRHSPLRSSRARHTHLSRLVTASTSAAPTAPRR</sequence>
<dbReference type="Proteomes" id="UP001515480">
    <property type="component" value="Unassembled WGS sequence"/>
</dbReference>
<name>A0AB34IFY0_PRYPA</name>
<evidence type="ECO:0000313" key="4">
    <source>
        <dbReference type="Proteomes" id="UP001515480"/>
    </source>
</evidence>
<accession>A0AB34IFY0</accession>
<proteinExistence type="predicted"/>
<feature type="compositionally biased region" description="Low complexity" evidence="1">
    <location>
        <begin position="254"/>
        <end position="266"/>
    </location>
</feature>